<keyword evidence="3" id="KW-1185">Reference proteome</keyword>
<dbReference type="RefSeq" id="WP_271324655.1">
    <property type="nucleotide sequence ID" value="NZ_JAAGKO020000042.1"/>
</dbReference>
<reference evidence="2 3" key="1">
    <citation type="submission" date="2023-05" db="EMBL/GenBank/DDBJ databases">
        <title>Streptantibioticus silvisoli sp. nov., acidotolerant actinomycetes 1 from pine litter.</title>
        <authorList>
            <person name="Swiecimska M."/>
            <person name="Golinska P."/>
            <person name="Sangal V."/>
            <person name="Wachnowicz B."/>
            <person name="Goodfellow M."/>
        </authorList>
    </citation>
    <scope>NUCLEOTIDE SEQUENCE [LARGE SCALE GENOMIC DNA]</scope>
    <source>
        <strain evidence="2 3">SL54</strain>
    </source>
</reference>
<keyword evidence="1" id="KW-0812">Transmembrane</keyword>
<evidence type="ECO:0000313" key="3">
    <source>
        <dbReference type="Proteomes" id="UP001156398"/>
    </source>
</evidence>
<gene>
    <name evidence="2" type="ORF">POF43_024750</name>
</gene>
<evidence type="ECO:0000313" key="2">
    <source>
        <dbReference type="EMBL" id="MDI5965898.1"/>
    </source>
</evidence>
<protein>
    <submittedName>
        <fullName evidence="2">Uncharacterized protein</fullName>
    </submittedName>
</protein>
<feature type="transmembrane region" description="Helical" evidence="1">
    <location>
        <begin position="47"/>
        <end position="66"/>
    </location>
</feature>
<accession>A0ABT6W896</accession>
<proteinExistence type="predicted"/>
<sequence length="105" mass="12535">MSWSRPGAGRDREDEWVRSEQWSDRLENYREYMDTPERIDRMRRDDAAFRGKLYNAVAIPLGGYLAHVLQRHTHHAGFGWYLLFFLALVVAPQLLLYGVRRLRDR</sequence>
<keyword evidence="1" id="KW-1133">Transmembrane helix</keyword>
<dbReference type="Proteomes" id="UP001156398">
    <property type="component" value="Unassembled WGS sequence"/>
</dbReference>
<name>A0ABT6W896_9ACTN</name>
<comment type="caution">
    <text evidence="2">The sequence shown here is derived from an EMBL/GenBank/DDBJ whole genome shotgun (WGS) entry which is preliminary data.</text>
</comment>
<dbReference type="EMBL" id="JAAGKO020000042">
    <property type="protein sequence ID" value="MDI5965898.1"/>
    <property type="molecule type" value="Genomic_DNA"/>
</dbReference>
<evidence type="ECO:0000256" key="1">
    <source>
        <dbReference type="SAM" id="Phobius"/>
    </source>
</evidence>
<keyword evidence="1" id="KW-0472">Membrane</keyword>
<organism evidence="2 3">
    <name type="scientific">Streptantibioticus silvisoli</name>
    <dbReference type="NCBI Taxonomy" id="2705255"/>
    <lineage>
        <taxon>Bacteria</taxon>
        <taxon>Bacillati</taxon>
        <taxon>Actinomycetota</taxon>
        <taxon>Actinomycetes</taxon>
        <taxon>Kitasatosporales</taxon>
        <taxon>Streptomycetaceae</taxon>
        <taxon>Streptantibioticus</taxon>
    </lineage>
</organism>
<feature type="transmembrane region" description="Helical" evidence="1">
    <location>
        <begin position="78"/>
        <end position="99"/>
    </location>
</feature>